<organism evidence="1 2">
    <name type="scientific">Seiridium cardinale</name>
    <dbReference type="NCBI Taxonomy" id="138064"/>
    <lineage>
        <taxon>Eukaryota</taxon>
        <taxon>Fungi</taxon>
        <taxon>Dikarya</taxon>
        <taxon>Ascomycota</taxon>
        <taxon>Pezizomycotina</taxon>
        <taxon>Sordariomycetes</taxon>
        <taxon>Xylariomycetidae</taxon>
        <taxon>Amphisphaeriales</taxon>
        <taxon>Sporocadaceae</taxon>
        <taxon>Seiridium</taxon>
    </lineage>
</organism>
<evidence type="ECO:0000313" key="2">
    <source>
        <dbReference type="Proteomes" id="UP001465668"/>
    </source>
</evidence>
<keyword evidence="2" id="KW-1185">Reference proteome</keyword>
<evidence type="ECO:0000313" key="1">
    <source>
        <dbReference type="EMBL" id="KAK9783926.1"/>
    </source>
</evidence>
<comment type="caution">
    <text evidence="1">The sequence shown here is derived from an EMBL/GenBank/DDBJ whole genome shotgun (WGS) entry which is preliminary data.</text>
</comment>
<reference evidence="1 2" key="1">
    <citation type="submission" date="2024-02" db="EMBL/GenBank/DDBJ databases">
        <title>First draft genome assembly of two strains of Seiridium cardinale.</title>
        <authorList>
            <person name="Emiliani G."/>
            <person name="Scali E."/>
        </authorList>
    </citation>
    <scope>NUCLEOTIDE SEQUENCE [LARGE SCALE GENOMIC DNA]</scope>
    <source>
        <strain evidence="1 2">BM-138-000479</strain>
    </source>
</reference>
<proteinExistence type="predicted"/>
<dbReference type="EMBL" id="JARVKM010000001">
    <property type="protein sequence ID" value="KAK9783926.1"/>
    <property type="molecule type" value="Genomic_DNA"/>
</dbReference>
<name>A0ABR2Y9N0_9PEZI</name>
<gene>
    <name evidence="1" type="ORF">SCAR479_00485</name>
</gene>
<dbReference type="Proteomes" id="UP001465668">
    <property type="component" value="Unassembled WGS sequence"/>
</dbReference>
<protein>
    <submittedName>
        <fullName evidence="1">Heterokaryon incompatibility domain-containing protein</fullName>
    </submittedName>
</protein>
<sequence length="123" mass="14132">MVKLSVFNALKKELGIQQSLAHCVNNRQTPDVEFYCAAAYRMYTIRDGPSNQDIRSLNPVLNSIGPHRSVTNPRDYIYAYLSFLEDRDRSSIQVDYKKPPQALYQEIVTSIPKSDEKDSLVIY</sequence>
<accession>A0ABR2Y9N0</accession>